<sequence length="170" mass="18880">MEVQQELKDSGIDLQAVFGPGASEFNLPFAAHTLNLGPQVQCILHRDSQNWPEGPCPVIVVGKFDHEASGHFIIEEAKVALELRSGDVMILLSSLLTHGNAPLRHGEIRLSWTCWMAGGLVRWLAAGCTLVSSLQTRTQQTKYAERAKEFARRGWASLLTISQLRRRFGM</sequence>
<evidence type="ECO:0000313" key="1">
    <source>
        <dbReference type="EMBL" id="EJD34290.1"/>
    </source>
</evidence>
<reference evidence="2" key="1">
    <citation type="journal article" date="2012" name="Science">
        <title>The Paleozoic origin of enzymatic lignin decomposition reconstructed from 31 fungal genomes.</title>
        <authorList>
            <person name="Floudas D."/>
            <person name="Binder M."/>
            <person name="Riley R."/>
            <person name="Barry K."/>
            <person name="Blanchette R.A."/>
            <person name="Henrissat B."/>
            <person name="Martinez A.T."/>
            <person name="Otillar R."/>
            <person name="Spatafora J.W."/>
            <person name="Yadav J.S."/>
            <person name="Aerts A."/>
            <person name="Benoit I."/>
            <person name="Boyd A."/>
            <person name="Carlson A."/>
            <person name="Copeland A."/>
            <person name="Coutinho P.M."/>
            <person name="de Vries R.P."/>
            <person name="Ferreira P."/>
            <person name="Findley K."/>
            <person name="Foster B."/>
            <person name="Gaskell J."/>
            <person name="Glotzer D."/>
            <person name="Gorecki P."/>
            <person name="Heitman J."/>
            <person name="Hesse C."/>
            <person name="Hori C."/>
            <person name="Igarashi K."/>
            <person name="Jurgens J.A."/>
            <person name="Kallen N."/>
            <person name="Kersten P."/>
            <person name="Kohler A."/>
            <person name="Kuees U."/>
            <person name="Kumar T.K.A."/>
            <person name="Kuo A."/>
            <person name="LaButti K."/>
            <person name="Larrondo L.F."/>
            <person name="Lindquist E."/>
            <person name="Ling A."/>
            <person name="Lombard V."/>
            <person name="Lucas S."/>
            <person name="Lundell T."/>
            <person name="Martin R."/>
            <person name="McLaughlin D.J."/>
            <person name="Morgenstern I."/>
            <person name="Morin E."/>
            <person name="Murat C."/>
            <person name="Nagy L.G."/>
            <person name="Nolan M."/>
            <person name="Ohm R.A."/>
            <person name="Patyshakuliyeva A."/>
            <person name="Rokas A."/>
            <person name="Ruiz-Duenas F.J."/>
            <person name="Sabat G."/>
            <person name="Salamov A."/>
            <person name="Samejima M."/>
            <person name="Schmutz J."/>
            <person name="Slot J.C."/>
            <person name="St John F."/>
            <person name="Stenlid J."/>
            <person name="Sun H."/>
            <person name="Sun S."/>
            <person name="Syed K."/>
            <person name="Tsang A."/>
            <person name="Wiebenga A."/>
            <person name="Young D."/>
            <person name="Pisabarro A."/>
            <person name="Eastwood D.C."/>
            <person name="Martin F."/>
            <person name="Cullen D."/>
            <person name="Grigoriev I.V."/>
            <person name="Hibbett D.S."/>
        </authorList>
    </citation>
    <scope>NUCLEOTIDE SEQUENCE [LARGE SCALE GENOMIC DNA]</scope>
    <source>
        <strain evidence="2">TFB10046</strain>
    </source>
</reference>
<organism evidence="1 2">
    <name type="scientific">Auricularia subglabra (strain TFB-10046 / SS5)</name>
    <name type="common">White-rot fungus</name>
    <name type="synonym">Auricularia delicata (strain TFB10046)</name>
    <dbReference type="NCBI Taxonomy" id="717982"/>
    <lineage>
        <taxon>Eukaryota</taxon>
        <taxon>Fungi</taxon>
        <taxon>Dikarya</taxon>
        <taxon>Basidiomycota</taxon>
        <taxon>Agaricomycotina</taxon>
        <taxon>Agaricomycetes</taxon>
        <taxon>Auriculariales</taxon>
        <taxon>Auriculariaceae</taxon>
        <taxon>Auricularia</taxon>
    </lineage>
</organism>
<protein>
    <recommendedName>
        <fullName evidence="3">Fe2OG dioxygenase domain-containing protein</fullName>
    </recommendedName>
</protein>
<accession>J0WQV5</accession>
<keyword evidence="2" id="KW-1185">Reference proteome</keyword>
<proteinExistence type="predicted"/>
<dbReference type="eggNOG" id="ENOG502SNUP">
    <property type="taxonomic scope" value="Eukaryota"/>
</dbReference>
<dbReference type="Gene3D" id="3.60.130.30">
    <property type="match status" value="1"/>
</dbReference>
<name>J0WQV5_AURST</name>
<evidence type="ECO:0008006" key="3">
    <source>
        <dbReference type="Google" id="ProtNLM"/>
    </source>
</evidence>
<dbReference type="KEGG" id="adl:AURDEDRAFT_76321"/>
<dbReference type="AlphaFoldDB" id="J0WQV5"/>
<evidence type="ECO:0000313" key="2">
    <source>
        <dbReference type="Proteomes" id="UP000006514"/>
    </source>
</evidence>
<dbReference type="Proteomes" id="UP000006514">
    <property type="component" value="Unassembled WGS sequence"/>
</dbReference>
<dbReference type="OrthoDB" id="3245313at2759"/>
<gene>
    <name evidence="1" type="ORF">AURDEDRAFT_76321</name>
</gene>
<dbReference type="InParanoid" id="J0WQV5"/>
<dbReference type="EMBL" id="JH687967">
    <property type="protein sequence ID" value="EJD34290.1"/>
    <property type="molecule type" value="Genomic_DNA"/>
</dbReference>